<evidence type="ECO:0000313" key="1">
    <source>
        <dbReference type="EMBL" id="GIY03042.1"/>
    </source>
</evidence>
<organism evidence="1 2">
    <name type="scientific">Caerostris extrusa</name>
    <name type="common">Bark spider</name>
    <name type="synonym">Caerostris bankana</name>
    <dbReference type="NCBI Taxonomy" id="172846"/>
    <lineage>
        <taxon>Eukaryota</taxon>
        <taxon>Metazoa</taxon>
        <taxon>Ecdysozoa</taxon>
        <taxon>Arthropoda</taxon>
        <taxon>Chelicerata</taxon>
        <taxon>Arachnida</taxon>
        <taxon>Araneae</taxon>
        <taxon>Araneomorphae</taxon>
        <taxon>Entelegynae</taxon>
        <taxon>Araneoidea</taxon>
        <taxon>Araneidae</taxon>
        <taxon>Caerostris</taxon>
    </lineage>
</organism>
<evidence type="ECO:0000313" key="2">
    <source>
        <dbReference type="Proteomes" id="UP001054945"/>
    </source>
</evidence>
<dbReference type="EMBL" id="BPLR01005534">
    <property type="protein sequence ID" value="GIY03042.1"/>
    <property type="molecule type" value="Genomic_DNA"/>
</dbReference>
<gene>
    <name evidence="1" type="ORF">CEXT_178511</name>
</gene>
<accession>A0AAV4Q3T1</accession>
<comment type="caution">
    <text evidence="1">The sequence shown here is derived from an EMBL/GenBank/DDBJ whole genome shotgun (WGS) entry which is preliminary data.</text>
</comment>
<dbReference type="AlphaFoldDB" id="A0AAV4Q3T1"/>
<keyword evidence="2" id="KW-1185">Reference proteome</keyword>
<dbReference type="Proteomes" id="UP001054945">
    <property type="component" value="Unassembled WGS sequence"/>
</dbReference>
<name>A0AAV4Q3T1_CAEEX</name>
<protein>
    <submittedName>
        <fullName evidence="1">Uncharacterized protein</fullName>
    </submittedName>
</protein>
<sequence>MGLESIIGLRSSSLQVQWQKLALSKQLNQTSRKNRTNKWKRNPVASGRTGKTRLYFRQPRDGHQWVKLSENEGHAYRVI</sequence>
<proteinExistence type="predicted"/>
<reference evidence="1 2" key="1">
    <citation type="submission" date="2021-06" db="EMBL/GenBank/DDBJ databases">
        <title>Caerostris extrusa draft genome.</title>
        <authorList>
            <person name="Kono N."/>
            <person name="Arakawa K."/>
        </authorList>
    </citation>
    <scope>NUCLEOTIDE SEQUENCE [LARGE SCALE GENOMIC DNA]</scope>
</reference>